<proteinExistence type="predicted"/>
<dbReference type="InterPro" id="IPR003593">
    <property type="entry name" value="AAA+_ATPase"/>
</dbReference>
<dbReference type="NCBIfam" id="NF007739">
    <property type="entry name" value="PRK10419.1"/>
    <property type="match status" value="2"/>
</dbReference>
<dbReference type="AlphaFoldDB" id="A0A2L1J6R7"/>
<dbReference type="PROSITE" id="PS00211">
    <property type="entry name" value="ABC_TRANSPORTER_1"/>
    <property type="match status" value="2"/>
</dbReference>
<evidence type="ECO:0000256" key="3">
    <source>
        <dbReference type="ARBA" id="ARBA00022840"/>
    </source>
</evidence>
<keyword evidence="1" id="KW-0813">Transport</keyword>
<dbReference type="Gene3D" id="3.40.50.300">
    <property type="entry name" value="P-loop containing nucleotide triphosphate hydrolases"/>
    <property type="match status" value="2"/>
</dbReference>
<dbReference type="Pfam" id="PF00005">
    <property type="entry name" value="ABC_tran"/>
    <property type="match status" value="2"/>
</dbReference>
<keyword evidence="3 9" id="KW-0067">ATP-binding</keyword>
<accession>A0A2L1J6R7</accession>
<evidence type="ECO:0000256" key="2">
    <source>
        <dbReference type="ARBA" id="ARBA00022741"/>
    </source>
</evidence>
<keyword evidence="2" id="KW-0547">Nucleotide-binding</keyword>
<dbReference type="EC" id="7.4.2.9" evidence="4"/>
<evidence type="ECO:0000259" key="8">
    <source>
        <dbReference type="PROSITE" id="PS50893"/>
    </source>
</evidence>
<dbReference type="GO" id="GO:0005524">
    <property type="term" value="F:ATP binding"/>
    <property type="evidence" value="ECO:0007669"/>
    <property type="project" value="UniProtKB-KW"/>
</dbReference>
<dbReference type="CDD" id="cd03257">
    <property type="entry name" value="ABC_NikE_OppD_transporters"/>
    <property type="match status" value="2"/>
</dbReference>
<reference evidence="9 10" key="1">
    <citation type="submission" date="2017-12" db="EMBL/GenBank/DDBJ databases">
        <title>Genome sequence of Pseudomonas palleroniana MAB3.</title>
        <authorList>
            <person name="Nascimento F.X."/>
        </authorList>
    </citation>
    <scope>NUCLEOTIDE SEQUENCE [LARGE SCALE GENOMIC DNA]</scope>
    <source>
        <strain evidence="9 10">MAB3</strain>
    </source>
</reference>
<dbReference type="SMART" id="SM00382">
    <property type="entry name" value="AAA"/>
    <property type="match status" value="2"/>
</dbReference>
<evidence type="ECO:0000256" key="5">
    <source>
        <dbReference type="ARBA" id="ARBA00047356"/>
    </source>
</evidence>
<evidence type="ECO:0000313" key="10">
    <source>
        <dbReference type="Proteomes" id="UP000237830"/>
    </source>
</evidence>
<comment type="subunit">
    <text evidence="7">The complex is composed of two ATP-binding proteins (DppD and DppF), two transmembrane proteins (DppB and DppC) and a solute-binding protein (DppA1-A5). Five orthologous SBPs (DppA1-A5) are present in P.aeruginosa, which increases the substrate specificity of the DppBCDF transporter.</text>
</comment>
<dbReference type="RefSeq" id="WP_104994012.1">
    <property type="nucleotide sequence ID" value="NZ_CP025494.1"/>
</dbReference>
<gene>
    <name evidence="9" type="ORF">CYL20_06415</name>
</gene>
<dbReference type="GO" id="GO:0015833">
    <property type="term" value="P:peptide transport"/>
    <property type="evidence" value="ECO:0007669"/>
    <property type="project" value="InterPro"/>
</dbReference>
<name>A0A2L1J6R7_9PSED</name>
<dbReference type="GO" id="GO:0055085">
    <property type="term" value="P:transmembrane transport"/>
    <property type="evidence" value="ECO:0007669"/>
    <property type="project" value="UniProtKB-ARBA"/>
</dbReference>
<comment type="catalytic activity">
    <reaction evidence="5">
        <text>a dipeptide(out) + ATP + H2O = a dipeptide(in) + ADP + phosphate + H(+)</text>
        <dbReference type="Rhea" id="RHEA:23120"/>
        <dbReference type="ChEBI" id="CHEBI:15377"/>
        <dbReference type="ChEBI" id="CHEBI:15378"/>
        <dbReference type="ChEBI" id="CHEBI:30616"/>
        <dbReference type="ChEBI" id="CHEBI:43474"/>
        <dbReference type="ChEBI" id="CHEBI:90799"/>
        <dbReference type="ChEBI" id="CHEBI:456216"/>
        <dbReference type="EC" id="7.4.2.9"/>
    </reaction>
</comment>
<feature type="domain" description="ABC transporter" evidence="8">
    <location>
        <begin position="268"/>
        <end position="516"/>
    </location>
</feature>
<dbReference type="PANTHER" id="PTHR43776">
    <property type="entry name" value="TRANSPORT ATP-BINDING PROTEIN"/>
    <property type="match status" value="1"/>
</dbReference>
<dbReference type="SUPFAM" id="SSF52540">
    <property type="entry name" value="P-loop containing nucleoside triphosphate hydrolases"/>
    <property type="match status" value="2"/>
</dbReference>
<evidence type="ECO:0000313" key="9">
    <source>
        <dbReference type="EMBL" id="AVE04192.1"/>
    </source>
</evidence>
<dbReference type="FunFam" id="3.40.50.300:FF:000016">
    <property type="entry name" value="Oligopeptide ABC transporter ATP-binding component"/>
    <property type="match status" value="2"/>
</dbReference>
<protein>
    <recommendedName>
        <fullName evidence="4">ABC-type dipeptide transporter</fullName>
        <ecNumber evidence="4">7.4.2.9</ecNumber>
    </recommendedName>
</protein>
<comment type="function">
    <text evidence="6">Part of the ABC transporter DppABCDF involved in the uptake of various di/tripeptides. Is also involved in the uptake of phaseolotoxin, a toxic tripeptide inhibiting the enzyme ornithine carbamoyltransferase. Responsible for energy coupling to the transport system.</text>
</comment>
<evidence type="ECO:0000256" key="6">
    <source>
        <dbReference type="ARBA" id="ARBA00058018"/>
    </source>
</evidence>
<dbReference type="NCBIfam" id="NF008453">
    <property type="entry name" value="PRK11308.1"/>
    <property type="match status" value="2"/>
</dbReference>
<dbReference type="PROSITE" id="PS50893">
    <property type="entry name" value="ABC_TRANSPORTER_2"/>
    <property type="match status" value="2"/>
</dbReference>
<dbReference type="InterPro" id="IPR013563">
    <property type="entry name" value="Oligopep_ABC_C"/>
</dbReference>
<feature type="domain" description="ABC transporter" evidence="8">
    <location>
        <begin position="4"/>
        <end position="250"/>
    </location>
</feature>
<dbReference type="InterPro" id="IPR017871">
    <property type="entry name" value="ABC_transporter-like_CS"/>
</dbReference>
<dbReference type="Proteomes" id="UP000237830">
    <property type="component" value="Chromosome"/>
</dbReference>
<dbReference type="InterPro" id="IPR027417">
    <property type="entry name" value="P-loop_NTPase"/>
</dbReference>
<dbReference type="Pfam" id="PF08352">
    <property type="entry name" value="oligo_HPY"/>
    <property type="match status" value="2"/>
</dbReference>
<dbReference type="InterPro" id="IPR050319">
    <property type="entry name" value="ABC_transp_ATP-bind"/>
</dbReference>
<dbReference type="EMBL" id="CP025494">
    <property type="protein sequence ID" value="AVE04192.1"/>
    <property type="molecule type" value="Genomic_DNA"/>
</dbReference>
<sequence>MNLIETRDLSVAFSGQTVVRNLSLDIRPGECLALVGESGSGKSVTAHSILQLLPQAGTRTTGSVKYRGQELIGASPATLQKLRGNRIAMIFQEPMTSLNPLHSIEKQIGETLLLHKGLGGKAAQARILQLLDLVGIQKPRERLKAYPHQLSGGQRQRVMIAMALACEPELLIADEPTTALDVTVQRKILLLLKSLQERLGMSLLLISHDLNLVRSIAQRVCVMRAGDIVEQADCQSLFNAPQHPYSRLLLDAEPSGDVLCRDERETVLQVDDLSVQFPLGGGLFRRKTYLRAVDGISLSVQRGKTLGIVGESGSGKSTLGQAILRLLESTGSIRFQGAALDPLNPQQMRPWRKQMQVVFQDPYGSLSPRMSVQQIISEGLEVHAPCSLEDRDAQVIQVLKDVGLDPESRHRYPHEFSGGQRQRIAIARALVLKPALMLLDEPTSALDRTVQKQVVALLRELQEKYGLTYLFISHDLAVVRAMAHDMIVIKDGKVVERGASHDVFDAPQHPYTKELLAAAHIPL</sequence>
<evidence type="ECO:0000256" key="7">
    <source>
        <dbReference type="ARBA" id="ARBA00065473"/>
    </source>
</evidence>
<evidence type="ECO:0000256" key="4">
    <source>
        <dbReference type="ARBA" id="ARBA00038852"/>
    </source>
</evidence>
<evidence type="ECO:0000256" key="1">
    <source>
        <dbReference type="ARBA" id="ARBA00022448"/>
    </source>
</evidence>
<organism evidence="9 10">
    <name type="scientific">Pseudomonas palleroniana</name>
    <dbReference type="NCBI Taxonomy" id="191390"/>
    <lineage>
        <taxon>Bacteria</taxon>
        <taxon>Pseudomonadati</taxon>
        <taxon>Pseudomonadota</taxon>
        <taxon>Gammaproteobacteria</taxon>
        <taxon>Pseudomonadales</taxon>
        <taxon>Pseudomonadaceae</taxon>
        <taxon>Pseudomonas</taxon>
    </lineage>
</organism>
<dbReference type="GO" id="GO:0016887">
    <property type="term" value="F:ATP hydrolysis activity"/>
    <property type="evidence" value="ECO:0007669"/>
    <property type="project" value="InterPro"/>
</dbReference>
<dbReference type="InterPro" id="IPR003439">
    <property type="entry name" value="ABC_transporter-like_ATP-bd"/>
</dbReference>